<protein>
    <submittedName>
        <fullName evidence="2">Uncharacterized protein</fullName>
    </submittedName>
</protein>
<gene>
    <name evidence="2" type="ORF">TPAR_04070</name>
</gene>
<evidence type="ECO:0000256" key="1">
    <source>
        <dbReference type="SAM" id="MobiDB-lite"/>
    </source>
</evidence>
<reference evidence="2 3" key="1">
    <citation type="submission" date="2018-01" db="EMBL/GenBank/DDBJ databases">
        <title>Harnessing the power of phylogenomics to disentangle the directionality and signatures of interkingdom host jumping in the parasitic fungal genus Tolypocladium.</title>
        <authorList>
            <person name="Quandt C.A."/>
            <person name="Patterson W."/>
            <person name="Spatafora J.W."/>
        </authorList>
    </citation>
    <scope>NUCLEOTIDE SEQUENCE [LARGE SCALE GENOMIC DNA]</scope>
    <source>
        <strain evidence="2 3">NRBC 100945</strain>
    </source>
</reference>
<evidence type="ECO:0000313" key="2">
    <source>
        <dbReference type="EMBL" id="POR35741.1"/>
    </source>
</evidence>
<accession>A0A2S4KZW6</accession>
<feature type="region of interest" description="Disordered" evidence="1">
    <location>
        <begin position="1"/>
        <end position="48"/>
    </location>
</feature>
<comment type="caution">
    <text evidence="2">The sequence shown here is derived from an EMBL/GenBank/DDBJ whole genome shotgun (WGS) entry which is preliminary data.</text>
</comment>
<dbReference type="EMBL" id="PKSG01000413">
    <property type="protein sequence ID" value="POR35741.1"/>
    <property type="molecule type" value="Genomic_DNA"/>
</dbReference>
<dbReference type="AlphaFoldDB" id="A0A2S4KZW6"/>
<organism evidence="2 3">
    <name type="scientific">Tolypocladium paradoxum</name>
    <dbReference type="NCBI Taxonomy" id="94208"/>
    <lineage>
        <taxon>Eukaryota</taxon>
        <taxon>Fungi</taxon>
        <taxon>Dikarya</taxon>
        <taxon>Ascomycota</taxon>
        <taxon>Pezizomycotina</taxon>
        <taxon>Sordariomycetes</taxon>
        <taxon>Hypocreomycetidae</taxon>
        <taxon>Hypocreales</taxon>
        <taxon>Ophiocordycipitaceae</taxon>
        <taxon>Tolypocladium</taxon>
    </lineage>
</organism>
<evidence type="ECO:0000313" key="3">
    <source>
        <dbReference type="Proteomes" id="UP000237481"/>
    </source>
</evidence>
<dbReference type="Proteomes" id="UP000237481">
    <property type="component" value="Unassembled WGS sequence"/>
</dbReference>
<sequence>MRHRAAPQGGVIHKAERQRISTFIRLPPPRRTTPHSQSKIRRPPSTPVPSSWRSWFSALVSYVPAYDRM</sequence>
<name>A0A2S4KZW6_9HYPO</name>
<keyword evidence="3" id="KW-1185">Reference proteome</keyword>
<proteinExistence type="predicted"/>